<dbReference type="SUPFAM" id="SSF81901">
    <property type="entry name" value="HCP-like"/>
    <property type="match status" value="1"/>
</dbReference>
<protein>
    <submittedName>
        <fullName evidence="2">Sel1 repeat-containing protein</fullName>
    </submittedName>
</protein>
<reference evidence="2 3" key="1">
    <citation type="submission" date="2018-02" db="EMBL/GenBank/DDBJ databases">
        <title>Subsurface microbial communities from deep shales in Ohio and West Virginia, USA.</title>
        <authorList>
            <person name="Wrighton K."/>
        </authorList>
    </citation>
    <scope>NUCLEOTIDE SEQUENCE [LARGE SCALE GENOMIC DNA]</scope>
    <source>
        <strain evidence="2 3">OWC-DMM</strain>
    </source>
</reference>
<evidence type="ECO:0000256" key="1">
    <source>
        <dbReference type="SAM" id="SignalP"/>
    </source>
</evidence>
<dbReference type="EMBL" id="PTIZ01000010">
    <property type="protein sequence ID" value="PPK74239.1"/>
    <property type="molecule type" value="Genomic_DNA"/>
</dbReference>
<dbReference type="Proteomes" id="UP000240010">
    <property type="component" value="Unassembled WGS sequence"/>
</dbReference>
<dbReference type="InterPro" id="IPR011990">
    <property type="entry name" value="TPR-like_helical_dom_sf"/>
</dbReference>
<feature type="chain" id="PRO_5015710447" evidence="1">
    <location>
        <begin position="31"/>
        <end position="115"/>
    </location>
</feature>
<organism evidence="2 3">
    <name type="scientific">Methylobacter tundripaludum</name>
    <dbReference type="NCBI Taxonomy" id="173365"/>
    <lineage>
        <taxon>Bacteria</taxon>
        <taxon>Pseudomonadati</taxon>
        <taxon>Pseudomonadota</taxon>
        <taxon>Gammaproteobacteria</taxon>
        <taxon>Methylococcales</taxon>
        <taxon>Methylococcaceae</taxon>
        <taxon>Methylobacter</taxon>
    </lineage>
</organism>
<dbReference type="SMART" id="SM00671">
    <property type="entry name" value="SEL1"/>
    <property type="match status" value="1"/>
</dbReference>
<gene>
    <name evidence="2" type="ORF">B0F87_11034</name>
</gene>
<keyword evidence="1" id="KW-0732">Signal</keyword>
<dbReference type="Gene3D" id="1.25.40.10">
    <property type="entry name" value="Tetratricopeptide repeat domain"/>
    <property type="match status" value="1"/>
</dbReference>
<dbReference type="PANTHER" id="PTHR43628:SF1">
    <property type="entry name" value="CHITIN SYNTHASE REGULATORY FACTOR 2-RELATED"/>
    <property type="match status" value="1"/>
</dbReference>
<dbReference type="InterPro" id="IPR052945">
    <property type="entry name" value="Mitotic_Regulator"/>
</dbReference>
<accession>A0A2S6H9S8</accession>
<feature type="signal peptide" evidence="1">
    <location>
        <begin position="1"/>
        <end position="30"/>
    </location>
</feature>
<dbReference type="PROSITE" id="PS51257">
    <property type="entry name" value="PROKAR_LIPOPROTEIN"/>
    <property type="match status" value="1"/>
</dbReference>
<comment type="caution">
    <text evidence="2">The sequence shown here is derived from an EMBL/GenBank/DDBJ whole genome shotgun (WGS) entry which is preliminary data.</text>
</comment>
<dbReference type="Pfam" id="PF08238">
    <property type="entry name" value="Sel1"/>
    <property type="match status" value="1"/>
</dbReference>
<evidence type="ECO:0000313" key="3">
    <source>
        <dbReference type="Proteomes" id="UP000240010"/>
    </source>
</evidence>
<dbReference type="PANTHER" id="PTHR43628">
    <property type="entry name" value="ACTIVATOR OF C KINASE PROTEIN 1-RELATED"/>
    <property type="match status" value="1"/>
</dbReference>
<proteinExistence type="predicted"/>
<dbReference type="InterPro" id="IPR006597">
    <property type="entry name" value="Sel1-like"/>
</dbReference>
<evidence type="ECO:0000313" key="2">
    <source>
        <dbReference type="EMBL" id="PPK74239.1"/>
    </source>
</evidence>
<sequence>MTLLHKPINLIPIAIVVVAAMSLAACTEKAADNTQNTQAKKTVPPVAIVSEDRIAQWQREAQAGDPDAQYNLAYIYENGLGVPRDEAKALELYQQAADHGHSAAQNNLDVMNSAK</sequence>
<name>A0A2S6H9S8_9GAMM</name>
<dbReference type="AlphaFoldDB" id="A0A2S6H9S8"/>
<dbReference type="RefSeq" id="WP_104429879.1">
    <property type="nucleotide sequence ID" value="NZ_PTIZ01000010.1"/>
</dbReference>